<keyword evidence="4 6" id="KW-0067">ATP-binding</keyword>
<evidence type="ECO:0000256" key="4">
    <source>
        <dbReference type="ARBA" id="ARBA00022840"/>
    </source>
</evidence>
<keyword evidence="3" id="KW-0547">Nucleotide-binding</keyword>
<dbReference type="InterPro" id="IPR027417">
    <property type="entry name" value="P-loop_NTPase"/>
</dbReference>
<dbReference type="InterPro" id="IPR003593">
    <property type="entry name" value="AAA+_ATPase"/>
</dbReference>
<evidence type="ECO:0000313" key="7">
    <source>
        <dbReference type="Proteomes" id="UP000660611"/>
    </source>
</evidence>
<dbReference type="GO" id="GO:0005524">
    <property type="term" value="F:ATP binding"/>
    <property type="evidence" value="ECO:0007669"/>
    <property type="project" value="UniProtKB-KW"/>
</dbReference>
<dbReference type="CDD" id="cd03255">
    <property type="entry name" value="ABC_MJ0796_LolCDE_FtsE"/>
    <property type="match status" value="1"/>
</dbReference>
<dbReference type="EMBL" id="BONQ01000081">
    <property type="protein sequence ID" value="GIG47204.1"/>
    <property type="molecule type" value="Genomic_DNA"/>
</dbReference>
<dbReference type="InterPro" id="IPR017871">
    <property type="entry name" value="ABC_transporter-like_CS"/>
</dbReference>
<dbReference type="SUPFAM" id="SSF52540">
    <property type="entry name" value="P-loop containing nucleoside triphosphate hydrolases"/>
    <property type="match status" value="1"/>
</dbReference>
<dbReference type="InterPro" id="IPR015854">
    <property type="entry name" value="ABC_transpr_LolD-like"/>
</dbReference>
<dbReference type="AlphaFoldDB" id="A0A919PNG9"/>
<evidence type="ECO:0000256" key="3">
    <source>
        <dbReference type="ARBA" id="ARBA00022741"/>
    </source>
</evidence>
<dbReference type="InterPro" id="IPR003439">
    <property type="entry name" value="ABC_transporter-like_ATP-bd"/>
</dbReference>
<comment type="caution">
    <text evidence="6">The sequence shown here is derived from an EMBL/GenBank/DDBJ whole genome shotgun (WGS) entry which is preliminary data.</text>
</comment>
<accession>A0A919PNG9</accession>
<comment type="similarity">
    <text evidence="1">Belongs to the ABC transporter superfamily.</text>
</comment>
<keyword evidence="7" id="KW-1185">Reference proteome</keyword>
<dbReference type="GO" id="GO:0005886">
    <property type="term" value="C:plasma membrane"/>
    <property type="evidence" value="ECO:0007669"/>
    <property type="project" value="TreeGrafter"/>
</dbReference>
<organism evidence="6 7">
    <name type="scientific">Dactylosporangium siamense</name>
    <dbReference type="NCBI Taxonomy" id="685454"/>
    <lineage>
        <taxon>Bacteria</taxon>
        <taxon>Bacillati</taxon>
        <taxon>Actinomycetota</taxon>
        <taxon>Actinomycetes</taxon>
        <taxon>Micromonosporales</taxon>
        <taxon>Micromonosporaceae</taxon>
        <taxon>Dactylosporangium</taxon>
    </lineage>
</organism>
<dbReference type="PROSITE" id="PS00211">
    <property type="entry name" value="ABC_TRANSPORTER_1"/>
    <property type="match status" value="1"/>
</dbReference>
<dbReference type="Gene3D" id="3.40.50.300">
    <property type="entry name" value="P-loop containing nucleotide triphosphate hydrolases"/>
    <property type="match status" value="1"/>
</dbReference>
<dbReference type="Pfam" id="PF00005">
    <property type="entry name" value="ABC_tran"/>
    <property type="match status" value="1"/>
</dbReference>
<dbReference type="SMART" id="SM00382">
    <property type="entry name" value="AAA"/>
    <property type="match status" value="1"/>
</dbReference>
<dbReference type="PANTHER" id="PTHR24220">
    <property type="entry name" value="IMPORT ATP-BINDING PROTEIN"/>
    <property type="match status" value="1"/>
</dbReference>
<feature type="domain" description="ABC transporter" evidence="5">
    <location>
        <begin position="8"/>
        <end position="236"/>
    </location>
</feature>
<dbReference type="RefSeq" id="WP_203848932.1">
    <property type="nucleotide sequence ID" value="NZ_BAAAVW010000017.1"/>
</dbReference>
<evidence type="ECO:0000259" key="5">
    <source>
        <dbReference type="PROSITE" id="PS50893"/>
    </source>
</evidence>
<dbReference type="GO" id="GO:0022857">
    <property type="term" value="F:transmembrane transporter activity"/>
    <property type="evidence" value="ECO:0007669"/>
    <property type="project" value="TreeGrafter"/>
</dbReference>
<proteinExistence type="inferred from homology"/>
<reference evidence="6" key="1">
    <citation type="submission" date="2021-01" db="EMBL/GenBank/DDBJ databases">
        <title>Whole genome shotgun sequence of Dactylosporangium siamense NBRC 106093.</title>
        <authorList>
            <person name="Komaki H."/>
            <person name="Tamura T."/>
        </authorList>
    </citation>
    <scope>NUCLEOTIDE SEQUENCE</scope>
    <source>
        <strain evidence="6">NBRC 106093</strain>
    </source>
</reference>
<dbReference type="PANTHER" id="PTHR24220:SF689">
    <property type="entry name" value="LIPOPROTEIN-RELEASING SYSTEM ATP-BINDING PROTEIN LOLD"/>
    <property type="match status" value="1"/>
</dbReference>
<evidence type="ECO:0000313" key="6">
    <source>
        <dbReference type="EMBL" id="GIG47204.1"/>
    </source>
</evidence>
<sequence length="237" mass="24886">MPADDVVVEVEGASKSFRLPSGEHLRLLNGVDLTVTAGDSVAIQGRSGSGKSTLLRALGLFIPFDEGRHHMLGVDIRAAGDRRCSKLRARSIGFVFQDFRLLPNLTAQQNVEYGCLLAGLGPREGARAAREALERVGLTDRARSRPAQLSGGEQQRVSIARALVKRPDLVLADEPTGSLDGETADVVIELLLASVADLGAALVLVTHDDAVAGRCGRRVRLGGGTLHDDEPAAAGGG</sequence>
<gene>
    <name evidence="6" type="ORF">Dsi01nite_052450</name>
</gene>
<dbReference type="InterPro" id="IPR017911">
    <property type="entry name" value="MacB-like_ATP-bd"/>
</dbReference>
<dbReference type="PROSITE" id="PS50893">
    <property type="entry name" value="ABC_TRANSPORTER_2"/>
    <property type="match status" value="1"/>
</dbReference>
<name>A0A919PNG9_9ACTN</name>
<evidence type="ECO:0000256" key="1">
    <source>
        <dbReference type="ARBA" id="ARBA00005417"/>
    </source>
</evidence>
<keyword evidence="2" id="KW-0813">Transport</keyword>
<dbReference type="GO" id="GO:0016887">
    <property type="term" value="F:ATP hydrolysis activity"/>
    <property type="evidence" value="ECO:0007669"/>
    <property type="project" value="InterPro"/>
</dbReference>
<protein>
    <submittedName>
        <fullName evidence="6">ABC transporter ATP-binding protein</fullName>
    </submittedName>
</protein>
<evidence type="ECO:0000256" key="2">
    <source>
        <dbReference type="ARBA" id="ARBA00022448"/>
    </source>
</evidence>
<dbReference type="Proteomes" id="UP000660611">
    <property type="component" value="Unassembled WGS sequence"/>
</dbReference>